<evidence type="ECO:0000256" key="1">
    <source>
        <dbReference type="ARBA" id="ARBA00022605"/>
    </source>
</evidence>
<feature type="binding site" evidence="7">
    <location>
        <position position="79"/>
    </location>
    <ligand>
        <name>substrate</name>
    </ligand>
</feature>
<comment type="function">
    <text evidence="7">Catalyzes the specific phosphorylation of the 3-hydroxyl group of shikimic acid using ATP as a cosubstrate.</text>
</comment>
<evidence type="ECO:0000256" key="4">
    <source>
        <dbReference type="ARBA" id="ARBA00022777"/>
    </source>
</evidence>
<feature type="binding site" evidence="7">
    <location>
        <position position="118"/>
    </location>
    <ligand>
        <name>ATP</name>
        <dbReference type="ChEBI" id="CHEBI:30616"/>
    </ligand>
</feature>
<keyword evidence="6 7" id="KW-0057">Aromatic amino acid biosynthesis</keyword>
<dbReference type="HAMAP" id="MF_00109">
    <property type="entry name" value="Shikimate_kinase"/>
    <property type="match status" value="1"/>
</dbReference>
<evidence type="ECO:0000256" key="7">
    <source>
        <dbReference type="HAMAP-Rule" id="MF_00109"/>
    </source>
</evidence>
<feature type="binding site" evidence="7">
    <location>
        <position position="14"/>
    </location>
    <ligand>
        <name>Mg(2+)</name>
        <dbReference type="ChEBI" id="CHEBI:18420"/>
    </ligand>
</feature>
<keyword evidence="3 7" id="KW-0547">Nucleotide-binding</keyword>
<feature type="binding site" evidence="7">
    <location>
        <position position="56"/>
    </location>
    <ligand>
        <name>substrate</name>
    </ligand>
</feature>
<evidence type="ECO:0000256" key="3">
    <source>
        <dbReference type="ARBA" id="ARBA00022741"/>
    </source>
</evidence>
<dbReference type="Gene3D" id="3.40.50.300">
    <property type="entry name" value="P-loop containing nucleotide triphosphate hydrolases"/>
    <property type="match status" value="1"/>
</dbReference>
<dbReference type="EMBL" id="CP157893">
    <property type="protein sequence ID" value="XBT18238.1"/>
    <property type="molecule type" value="Genomic_DNA"/>
</dbReference>
<feature type="binding site" evidence="7">
    <location>
        <position position="32"/>
    </location>
    <ligand>
        <name>substrate</name>
    </ligand>
</feature>
<dbReference type="EC" id="2.7.1.71" evidence="7"/>
<name>A0AAU7QQY6_9FLAO</name>
<dbReference type="InterPro" id="IPR027417">
    <property type="entry name" value="P-loop_NTPase"/>
</dbReference>
<dbReference type="GO" id="GO:0008652">
    <property type="term" value="P:amino acid biosynthetic process"/>
    <property type="evidence" value="ECO:0007669"/>
    <property type="project" value="UniProtKB-KW"/>
</dbReference>
<proteinExistence type="inferred from homology"/>
<comment type="cofactor">
    <cofactor evidence="7">
        <name>Mg(2+)</name>
        <dbReference type="ChEBI" id="CHEBI:18420"/>
    </cofactor>
    <text evidence="7">Binds 1 Mg(2+) ion per subunit.</text>
</comment>
<feature type="binding site" evidence="7">
    <location>
        <position position="140"/>
    </location>
    <ligand>
        <name>substrate</name>
    </ligand>
</feature>
<dbReference type="InterPro" id="IPR031322">
    <property type="entry name" value="Shikimate/glucono_kinase"/>
</dbReference>
<evidence type="ECO:0000256" key="6">
    <source>
        <dbReference type="ARBA" id="ARBA00023141"/>
    </source>
</evidence>
<accession>A0AAU7QQY6</accession>
<dbReference type="InterPro" id="IPR000623">
    <property type="entry name" value="Shikimate_kinase/TSH1"/>
</dbReference>
<keyword evidence="5 7" id="KW-0067">ATP-binding</keyword>
<dbReference type="PANTHER" id="PTHR21087">
    <property type="entry name" value="SHIKIMATE KINASE"/>
    <property type="match status" value="1"/>
</dbReference>
<dbReference type="GO" id="GO:0005524">
    <property type="term" value="F:ATP binding"/>
    <property type="evidence" value="ECO:0007669"/>
    <property type="project" value="UniProtKB-UniRule"/>
</dbReference>
<dbReference type="PRINTS" id="PR01100">
    <property type="entry name" value="SHIKIMTKNASE"/>
</dbReference>
<dbReference type="GO" id="GO:0004765">
    <property type="term" value="F:shikimate kinase activity"/>
    <property type="evidence" value="ECO:0007669"/>
    <property type="project" value="UniProtKB-UniRule"/>
</dbReference>
<comment type="caution">
    <text evidence="7">Lacks conserved residue(s) required for the propagation of feature annotation.</text>
</comment>
<dbReference type="Pfam" id="PF01202">
    <property type="entry name" value="SKI"/>
    <property type="match status" value="1"/>
</dbReference>
<comment type="catalytic activity">
    <reaction evidence="7">
        <text>shikimate + ATP = 3-phosphoshikimate + ADP + H(+)</text>
        <dbReference type="Rhea" id="RHEA:13121"/>
        <dbReference type="ChEBI" id="CHEBI:15378"/>
        <dbReference type="ChEBI" id="CHEBI:30616"/>
        <dbReference type="ChEBI" id="CHEBI:36208"/>
        <dbReference type="ChEBI" id="CHEBI:145989"/>
        <dbReference type="ChEBI" id="CHEBI:456216"/>
        <dbReference type="EC" id="2.7.1.71"/>
    </reaction>
</comment>
<keyword evidence="1 7" id="KW-0028">Amino-acid biosynthesis</keyword>
<dbReference type="GO" id="GO:0000287">
    <property type="term" value="F:magnesium ion binding"/>
    <property type="evidence" value="ECO:0007669"/>
    <property type="project" value="UniProtKB-UniRule"/>
</dbReference>
<feature type="binding site" evidence="7">
    <location>
        <begin position="10"/>
        <end position="15"/>
    </location>
    <ligand>
        <name>ATP</name>
        <dbReference type="ChEBI" id="CHEBI:30616"/>
    </ligand>
</feature>
<keyword evidence="7" id="KW-0460">Magnesium</keyword>
<comment type="subcellular location">
    <subcellularLocation>
        <location evidence="7">Cytoplasm</location>
    </subcellularLocation>
</comment>
<dbReference type="AlphaFoldDB" id="A0AAU7QQY6"/>
<evidence type="ECO:0000256" key="5">
    <source>
        <dbReference type="ARBA" id="ARBA00022840"/>
    </source>
</evidence>
<evidence type="ECO:0000313" key="8">
    <source>
        <dbReference type="EMBL" id="XBT18238.1"/>
    </source>
</evidence>
<dbReference type="GO" id="GO:0005829">
    <property type="term" value="C:cytosol"/>
    <property type="evidence" value="ECO:0007669"/>
    <property type="project" value="TreeGrafter"/>
</dbReference>
<protein>
    <recommendedName>
        <fullName evidence="7">Shikimate kinase</fullName>
        <shortName evidence="7">SK</shortName>
        <ecNumber evidence="7">2.7.1.71</ecNumber>
    </recommendedName>
</protein>
<comment type="subunit">
    <text evidence="7">Monomer.</text>
</comment>
<keyword evidence="7" id="KW-0479">Metal-binding</keyword>
<keyword evidence="7" id="KW-0963">Cytoplasm</keyword>
<sequence>MKIAILGYMGVGKSFISLRLSYIFNFYFYDLDIYIENYYNLSINDIFIKFGEKQFRLIERFFLKKIYKKKKNIILSLGGGTPCYNNNIKLLKNNFLTIYLSASIKFLYKRLILYRFNRPIISKLNNLMLKKFLYKHLLKRKKIYKKSLIIIKIKNINIKLIIKNIILNIKKYVKL</sequence>
<comment type="similarity">
    <text evidence="7">Belongs to the shikimate kinase family.</text>
</comment>
<dbReference type="GO" id="GO:0009423">
    <property type="term" value="P:chorismate biosynthetic process"/>
    <property type="evidence" value="ECO:0007669"/>
    <property type="project" value="UniProtKB-UniRule"/>
</dbReference>
<comment type="pathway">
    <text evidence="7">Metabolic intermediate biosynthesis; chorismate biosynthesis; chorismate from D-erythrose 4-phosphate and phosphoenolpyruvate: step 5/7.</text>
</comment>
<gene>
    <name evidence="7" type="primary">aroK</name>
    <name evidence="8" type="ORF">ABNO52_00395</name>
</gene>
<dbReference type="GO" id="GO:0009073">
    <property type="term" value="P:aromatic amino acid family biosynthetic process"/>
    <property type="evidence" value="ECO:0007669"/>
    <property type="project" value="UniProtKB-KW"/>
</dbReference>
<dbReference type="SUPFAM" id="SSF52540">
    <property type="entry name" value="P-loop containing nucleoside triphosphate hydrolases"/>
    <property type="match status" value="1"/>
</dbReference>
<organism evidence="8">
    <name type="scientific">Candidatus Shikimatogenerans sp. Tser</name>
    <dbReference type="NCBI Taxonomy" id="3158568"/>
    <lineage>
        <taxon>Bacteria</taxon>
        <taxon>Pseudomonadati</taxon>
        <taxon>Bacteroidota</taxon>
        <taxon>Flavobacteriia</taxon>
        <taxon>Flavobacteriales</taxon>
        <taxon>Candidatus Shikimatogenerans</taxon>
    </lineage>
</organism>
<reference evidence="8" key="1">
    <citation type="submission" date="2024-06" db="EMBL/GenBank/DDBJ databases">
        <title>Diversity, functionality, and evolutionary history of bacterial symbionts in false click beetles (Coleoptera, Throscidae).</title>
        <authorList>
            <person name="Wierz J.C."/>
            <person name="Malm H."/>
            <person name="Kaltenpoth M."/>
            <person name="Engl T."/>
        </authorList>
    </citation>
    <scope>NUCLEOTIDE SEQUENCE</scope>
    <source>
        <strain evidence="8">Tser</strain>
    </source>
</reference>
<evidence type="ECO:0000256" key="2">
    <source>
        <dbReference type="ARBA" id="ARBA00022679"/>
    </source>
</evidence>
<keyword evidence="4 7" id="KW-0418">Kinase</keyword>
<keyword evidence="2 7" id="KW-0808">Transferase</keyword>
<dbReference type="PANTHER" id="PTHR21087:SF16">
    <property type="entry name" value="SHIKIMATE KINASE 1, CHLOROPLASTIC"/>
    <property type="match status" value="1"/>
</dbReference>